<feature type="transmembrane region" description="Helical" evidence="5">
    <location>
        <begin position="249"/>
        <end position="275"/>
    </location>
</feature>
<evidence type="ECO:0000313" key="7">
    <source>
        <dbReference type="EMBL" id="AOX48929.1"/>
    </source>
</evidence>
<dbReference type="NCBIfam" id="TIGR01770">
    <property type="entry name" value="NDH_I_N"/>
    <property type="match status" value="1"/>
</dbReference>
<feature type="transmembrane region" description="Helical" evidence="5">
    <location>
        <begin position="46"/>
        <end position="63"/>
    </location>
</feature>
<feature type="transmembrane region" description="Helical" evidence="5">
    <location>
        <begin position="112"/>
        <end position="129"/>
    </location>
</feature>
<feature type="domain" description="NADH:quinone oxidoreductase/Mrp antiporter transmembrane" evidence="6">
    <location>
        <begin position="131"/>
        <end position="432"/>
    </location>
</feature>
<feature type="transmembrane region" description="Helical" evidence="5">
    <location>
        <begin position="83"/>
        <end position="100"/>
    </location>
</feature>
<dbReference type="InterPro" id="IPR010096">
    <property type="entry name" value="NADH-Q_OxRdtase_suN/2"/>
</dbReference>
<feature type="transmembrane region" description="Helical" evidence="5">
    <location>
        <begin position="310"/>
        <end position="328"/>
    </location>
</feature>
<evidence type="ECO:0000256" key="2">
    <source>
        <dbReference type="ARBA" id="ARBA00022692"/>
    </source>
</evidence>
<accession>A0A1D8X7C2</accession>
<evidence type="ECO:0000259" key="6">
    <source>
        <dbReference type="Pfam" id="PF00361"/>
    </source>
</evidence>
<dbReference type="GO" id="GO:0016020">
    <property type="term" value="C:membrane"/>
    <property type="evidence" value="ECO:0007669"/>
    <property type="project" value="UniProtKB-SubCell"/>
</dbReference>
<keyword evidence="7" id="KW-0496">Mitochondrion</keyword>
<proteinExistence type="inferred from homology"/>
<keyword evidence="3 5" id="KW-1133">Transmembrane helix</keyword>
<feature type="transmembrane region" description="Helical" evidence="5">
    <location>
        <begin position="334"/>
        <end position="356"/>
    </location>
</feature>
<gene>
    <name evidence="7" type="primary">nad2</name>
</gene>
<feature type="transmembrane region" description="Helical" evidence="5">
    <location>
        <begin position="281"/>
        <end position="303"/>
    </location>
</feature>
<dbReference type="PANTHER" id="PTHR22773">
    <property type="entry name" value="NADH DEHYDROGENASE"/>
    <property type="match status" value="1"/>
</dbReference>
<keyword evidence="4 5" id="KW-0472">Membrane</keyword>
<feature type="transmembrane region" description="Helical" evidence="5">
    <location>
        <begin position="210"/>
        <end position="229"/>
    </location>
</feature>
<dbReference type="GO" id="GO:0042773">
    <property type="term" value="P:ATP synthesis coupled electron transport"/>
    <property type="evidence" value="ECO:0007669"/>
    <property type="project" value="InterPro"/>
</dbReference>
<feature type="transmembrane region" description="Helical" evidence="5">
    <location>
        <begin position="471"/>
        <end position="491"/>
    </location>
</feature>
<dbReference type="GO" id="GO:0008137">
    <property type="term" value="F:NADH dehydrogenase (ubiquinone) activity"/>
    <property type="evidence" value="ECO:0007669"/>
    <property type="project" value="InterPro"/>
</dbReference>
<comment type="subcellular location">
    <subcellularLocation>
        <location evidence="1">Membrane</location>
        <topology evidence="1">Multi-pass membrane protein</topology>
    </subcellularLocation>
</comment>
<dbReference type="EMBL" id="KX427229">
    <property type="protein sequence ID" value="AOX48929.1"/>
    <property type="molecule type" value="Genomic_DNA"/>
</dbReference>
<dbReference type="AlphaFoldDB" id="A0A1D8X7C2"/>
<evidence type="ECO:0000256" key="4">
    <source>
        <dbReference type="ARBA" id="ARBA00023136"/>
    </source>
</evidence>
<feature type="transmembrane region" description="Helical" evidence="5">
    <location>
        <begin position="135"/>
        <end position="154"/>
    </location>
</feature>
<evidence type="ECO:0000256" key="1">
    <source>
        <dbReference type="ARBA" id="ARBA00004141"/>
    </source>
</evidence>
<keyword evidence="2 5" id="KW-0812">Transmembrane</keyword>
<evidence type="ECO:0000256" key="5">
    <source>
        <dbReference type="SAM" id="Phobius"/>
    </source>
</evidence>
<dbReference type="HAMAP" id="MF_00445">
    <property type="entry name" value="NDH1_NuoN_1"/>
    <property type="match status" value="1"/>
</dbReference>
<feature type="transmembrane region" description="Helical" evidence="5">
    <location>
        <begin position="419"/>
        <end position="439"/>
    </location>
</feature>
<protein>
    <submittedName>
        <fullName evidence="7">NADH dehydrogenase subunit 2</fullName>
    </submittedName>
</protein>
<geneLocation type="mitochondrion" evidence="7"/>
<organism evidence="7">
    <name type="scientific">Pterocladiella luxurians</name>
    <dbReference type="NCBI Taxonomy" id="2909240"/>
    <lineage>
        <taxon>Eukaryota</taxon>
        <taxon>Rhodophyta</taxon>
        <taxon>Florideophyceae</taxon>
        <taxon>Rhodymeniophycidae</taxon>
        <taxon>Gelidiales</taxon>
        <taxon>Pterocladiaceae</taxon>
        <taxon>Pterocladiella</taxon>
    </lineage>
</organism>
<feature type="transmembrane region" description="Helical" evidence="5">
    <location>
        <begin position="377"/>
        <end position="399"/>
    </location>
</feature>
<dbReference type="Pfam" id="PF00361">
    <property type="entry name" value="Proton_antipo_M"/>
    <property type="match status" value="1"/>
</dbReference>
<feature type="transmembrane region" description="Helical" evidence="5">
    <location>
        <begin position="15"/>
        <end position="39"/>
    </location>
</feature>
<reference evidence="7" key="2">
    <citation type="submission" date="2016-06" db="EMBL/GenBank/DDBJ databases">
        <authorList>
            <person name="Kjaerup R.B."/>
            <person name="Dalgaard T.S."/>
            <person name="Juul-Madsen H.R."/>
        </authorList>
    </citation>
    <scope>NUCLEOTIDE SEQUENCE</scope>
</reference>
<sequence length="493" mass="55717">MDYLFYDLYAITSEIYILWGASILLIYGVFFSSSLTLGFPILNKSISLISLQVFLLGLLLVLFQEQINLVSWNNLLILNNFNYSAKIIIFEFSIFWIFLSYQYSFQNKINPFEFWVLILLAILAMLFVIQSNDLLSIYLAIEFQSLIFYILASFNRTSEFSTEAGLKYFILGAFSSALLLFGSSLLYGLTGLTNLNDLANLFTGFAIKDFSTTIGIVTGIIFIISALFFKISASPFHMWAPDVYEGANIIVTALFSILPKLPIFSILIKLLFFSFHDLIDYWLILVVVSTLFSLMVGALGAFTQTKWKRFMAYSSINHVGFMLIALITGSKEGVFSIIVYILIYMITVLGTFSFIMSLRYYSYPKIQQSRYLVNLKMLSVTNSLLAGAITIFLFSMAGIPPLAGFFSKWFILVTAVKNNVIGISIIAVLVNCIACFYYIRLIKNMYFDYQNNWPVLVPATKSNSLVLGGSLIILLFLIADLELILTIATFMTL</sequence>
<reference evidence="7" key="1">
    <citation type="journal article" date="2016" name="Sci. Rep.">
        <title>Mitogenomes from type specimens, a genotyping tool for morphologically simple species: ten genomes of agar-producing red algae.</title>
        <authorList>
            <person name="Boo G.H."/>
            <person name="Hughey J.R."/>
            <person name="Miller K.A."/>
            <person name="Boo S.M."/>
        </authorList>
    </citation>
    <scope>NUCLEOTIDE SEQUENCE</scope>
</reference>
<feature type="transmembrane region" description="Helical" evidence="5">
    <location>
        <begin position="166"/>
        <end position="190"/>
    </location>
</feature>
<name>A0A1D8X7C2_9FLOR</name>
<evidence type="ECO:0000256" key="3">
    <source>
        <dbReference type="ARBA" id="ARBA00022989"/>
    </source>
</evidence>
<dbReference type="InterPro" id="IPR001750">
    <property type="entry name" value="ND/Mrp_TM"/>
</dbReference>